<dbReference type="Pfam" id="PF25780">
    <property type="entry name" value="TPR_IPO5"/>
    <property type="match status" value="1"/>
</dbReference>
<evidence type="ECO:0000256" key="1">
    <source>
        <dbReference type="ARBA" id="ARBA00004123"/>
    </source>
</evidence>
<dbReference type="SUPFAM" id="SSF48371">
    <property type="entry name" value="ARM repeat"/>
    <property type="match status" value="2"/>
</dbReference>
<evidence type="ECO:0000256" key="10">
    <source>
        <dbReference type="SAM" id="MobiDB-lite"/>
    </source>
</evidence>
<dbReference type="GO" id="GO:0005634">
    <property type="term" value="C:nucleus"/>
    <property type="evidence" value="ECO:0007669"/>
    <property type="project" value="UniProtKB-SubCell"/>
</dbReference>
<dbReference type="InterPro" id="IPR000357">
    <property type="entry name" value="HEAT"/>
</dbReference>
<dbReference type="KEGG" id="clec:106674228"/>
<keyword evidence="5" id="KW-0677">Repeat</keyword>
<dbReference type="InterPro" id="IPR021133">
    <property type="entry name" value="HEAT_type_2"/>
</dbReference>
<dbReference type="PROSITE" id="PS50166">
    <property type="entry name" value="IMPORTIN_B_NT"/>
    <property type="match status" value="1"/>
</dbReference>
<reference evidence="12" key="1">
    <citation type="submission" date="2022-01" db="UniProtKB">
        <authorList>
            <consortium name="EnsemblMetazoa"/>
        </authorList>
    </citation>
    <scope>IDENTIFICATION</scope>
</reference>
<dbReference type="OMA" id="VMPRIRH"/>
<dbReference type="AlphaFoldDB" id="A0A8I6SC25"/>
<dbReference type="Pfam" id="PF03810">
    <property type="entry name" value="IBN_N"/>
    <property type="match status" value="1"/>
</dbReference>
<dbReference type="Pfam" id="PF25574">
    <property type="entry name" value="TPR_IMB1"/>
    <property type="match status" value="1"/>
</dbReference>
<keyword evidence="3" id="KW-0813">Transport</keyword>
<dbReference type="GO" id="GO:0006606">
    <property type="term" value="P:protein import into nucleus"/>
    <property type="evidence" value="ECO:0007669"/>
    <property type="project" value="InterPro"/>
</dbReference>
<dbReference type="GO" id="GO:0031267">
    <property type="term" value="F:small GTPase binding"/>
    <property type="evidence" value="ECO:0007669"/>
    <property type="project" value="InterPro"/>
</dbReference>
<evidence type="ECO:0000256" key="6">
    <source>
        <dbReference type="ARBA" id="ARBA00022927"/>
    </source>
</evidence>
<keyword evidence="13" id="KW-1185">Reference proteome</keyword>
<evidence type="ECO:0000256" key="8">
    <source>
        <dbReference type="ARBA" id="ARBA00023242"/>
    </source>
</evidence>
<keyword evidence="8" id="KW-0539">Nucleus</keyword>
<dbReference type="GO" id="GO:0005737">
    <property type="term" value="C:cytoplasm"/>
    <property type="evidence" value="ECO:0007669"/>
    <property type="project" value="UniProtKB-SubCell"/>
</dbReference>
<dbReference type="SMART" id="SM00913">
    <property type="entry name" value="IBN_N"/>
    <property type="match status" value="1"/>
</dbReference>
<dbReference type="Pfam" id="PF02985">
    <property type="entry name" value="HEAT"/>
    <property type="match status" value="1"/>
</dbReference>
<comment type="subcellular location">
    <subcellularLocation>
        <location evidence="2">Cytoplasm</location>
    </subcellularLocation>
    <subcellularLocation>
        <location evidence="1">Nucleus</location>
    </subcellularLocation>
</comment>
<dbReference type="Gene3D" id="1.25.10.10">
    <property type="entry name" value="Leucine-rich Repeat Variant"/>
    <property type="match status" value="1"/>
</dbReference>
<evidence type="ECO:0000313" key="13">
    <source>
        <dbReference type="Proteomes" id="UP000494040"/>
    </source>
</evidence>
<feature type="repeat" description="HEAT" evidence="9">
    <location>
        <begin position="891"/>
        <end position="929"/>
    </location>
</feature>
<feature type="domain" description="Importin N-terminal" evidence="11">
    <location>
        <begin position="19"/>
        <end position="87"/>
    </location>
</feature>
<evidence type="ECO:0000259" key="11">
    <source>
        <dbReference type="PROSITE" id="PS50166"/>
    </source>
</evidence>
<keyword evidence="4" id="KW-0963">Cytoplasm</keyword>
<evidence type="ECO:0000256" key="4">
    <source>
        <dbReference type="ARBA" id="ARBA00022490"/>
    </source>
</evidence>
<dbReference type="InterPro" id="IPR016024">
    <property type="entry name" value="ARM-type_fold"/>
</dbReference>
<feature type="region of interest" description="Disordered" evidence="10">
    <location>
        <begin position="631"/>
        <end position="653"/>
    </location>
</feature>
<keyword evidence="7" id="KW-0007">Acetylation</keyword>
<dbReference type="RefSeq" id="XP_014262329.1">
    <property type="nucleotide sequence ID" value="XM_014406843.2"/>
</dbReference>
<organism evidence="12 13">
    <name type="scientific">Cimex lectularius</name>
    <name type="common">Bed bug</name>
    <name type="synonym">Acanthia lectularia</name>
    <dbReference type="NCBI Taxonomy" id="79782"/>
    <lineage>
        <taxon>Eukaryota</taxon>
        <taxon>Metazoa</taxon>
        <taxon>Ecdysozoa</taxon>
        <taxon>Arthropoda</taxon>
        <taxon>Hexapoda</taxon>
        <taxon>Insecta</taxon>
        <taxon>Pterygota</taxon>
        <taxon>Neoptera</taxon>
        <taxon>Paraneoptera</taxon>
        <taxon>Hemiptera</taxon>
        <taxon>Heteroptera</taxon>
        <taxon>Panheteroptera</taxon>
        <taxon>Cimicomorpha</taxon>
        <taxon>Cimicidae</taxon>
        <taxon>Cimex</taxon>
    </lineage>
</organism>
<evidence type="ECO:0000256" key="7">
    <source>
        <dbReference type="ARBA" id="ARBA00022990"/>
    </source>
</evidence>
<name>A0A8I6SC25_CIMLE</name>
<accession>A0A8I6SC25</accession>
<dbReference type="InterPro" id="IPR040122">
    <property type="entry name" value="Importin_beta"/>
</dbReference>
<proteinExistence type="predicted"/>
<dbReference type="PANTHER" id="PTHR10527">
    <property type="entry name" value="IMPORTIN BETA"/>
    <property type="match status" value="1"/>
</dbReference>
<dbReference type="InterPro" id="IPR001494">
    <property type="entry name" value="Importin-beta_N"/>
</dbReference>
<protein>
    <recommendedName>
        <fullName evidence="11">Importin N-terminal domain-containing protein</fullName>
    </recommendedName>
</protein>
<evidence type="ECO:0000256" key="2">
    <source>
        <dbReference type="ARBA" id="ARBA00004496"/>
    </source>
</evidence>
<dbReference type="InterPro" id="IPR011989">
    <property type="entry name" value="ARM-like"/>
</dbReference>
<dbReference type="OrthoDB" id="7862313at2759"/>
<evidence type="ECO:0000313" key="12">
    <source>
        <dbReference type="EnsemblMetazoa" id="XP_014262329.1"/>
    </source>
</evidence>
<dbReference type="EnsemblMetazoa" id="XM_014406843.2">
    <property type="protein sequence ID" value="XP_014262329.1"/>
    <property type="gene ID" value="LOC106674228"/>
</dbReference>
<dbReference type="Proteomes" id="UP000494040">
    <property type="component" value="Unassembled WGS sequence"/>
</dbReference>
<dbReference type="InterPro" id="IPR058584">
    <property type="entry name" value="IMB1_TNPO1-like_TPR"/>
</dbReference>
<evidence type="ECO:0000256" key="9">
    <source>
        <dbReference type="PROSITE-ProRule" id="PRU00103"/>
    </source>
</evidence>
<keyword evidence="6" id="KW-0653">Protein transport</keyword>
<sequence>MEQTLKKLLANDKCLIHEGTKELKQILSHPDCVGLLCNVLSTSQDYELRQYAAVILKRRFSKSANWNQLSNEAKSGIKTGLLQQLIAEPEKLVKNYIAQIISIILKHEMAAEVGWPDLVQFLHQSMTSQSMDDKELGFYSLSVLLETSPNEFLSDAKQFFTLFVETMKTLEDKSCPVAYFVVLCMIHFSSAVSGNKEITNKFVELLPFVLQTVQELATARPYRALDALDFFYEYSEKEEIRILLPHFKDIITLCLLIAEDQNKIEDLRIKSLSVISNFINVRVKTIVKLGLIPQILLVIFKLMCSKPEDDENEEYFTSDPDEDTLLTCACEVLDTIAMNMDAKKLIHPVMEFVKPAIEGTNPYEIKAGYLVLGIISQGCEAYIRYNCLDQFVKCVQGGVSHPHPVVRGAALFSIGQFAEHLQPEISVSANELMPILISQISELVERGKSGTRFSNRVDRLFYALDRFSENLESALAPYVHSLISQLLPLCKDPYHLHIRELAISTIGAIAGAVKEDIVPYFPEIMNHLNIYLMKQANDDDVSLQVEALDTLAMLARNVGEQIFQPLALDSINLGLSLVSSTDNPDIRKSSYGLFAAVSTVLKDSIGPLLPGIVEPIIKSIQDDGYIVHDDKKNSDFPLIEDSEDEKEDDESDDDMTIENDYIEEKEEACFALSELATHTGIAFFPYLQTSFEEVFKLLTFANSDVRRAALDAEFQFCISFAKVTESAENKDDTNLIQVTETLVAKTYEMIQIDDEIDVLLAGFHGFQNLLKEIGRRLQPSQSIKQNVVNSILLVLHGQLRVQQWEDCSVESNEVAELLDTAAYVLPSLMHITTEDEFFSIFSQIFPVIRKRIIENADDDDSDDGRKANALGVIAECMPGLSGKISEYLPVLLPFLMHSINDADPDVRNNALFTIGEMAYHVKDDIVPHYGAILRALSDVIGNEKISKVMDNACGVIARLILVSAKDLPLKQILPSYINQLPLKEDFEEDKWIFKSLCHLLKLEIEDMKPFVGDIFNAALVSLQSHHPDNETKEVIVSLIQMVNASFPDIVANIVQILGEDAVELLKKLPL</sequence>
<dbReference type="InterPro" id="IPR057672">
    <property type="entry name" value="TPR_IPO4/5"/>
</dbReference>
<evidence type="ECO:0000256" key="5">
    <source>
        <dbReference type="ARBA" id="ARBA00022737"/>
    </source>
</evidence>
<evidence type="ECO:0000256" key="3">
    <source>
        <dbReference type="ARBA" id="ARBA00022448"/>
    </source>
</evidence>
<dbReference type="GeneID" id="106674228"/>
<dbReference type="PROSITE" id="PS50077">
    <property type="entry name" value="HEAT_REPEAT"/>
    <property type="match status" value="1"/>
</dbReference>
<feature type="compositionally biased region" description="Acidic residues" evidence="10">
    <location>
        <begin position="638"/>
        <end position="653"/>
    </location>
</feature>